<dbReference type="InterPro" id="IPR017972">
    <property type="entry name" value="Cyt_P450_CS"/>
</dbReference>
<comment type="cofactor">
    <cofactor evidence="10">
        <name>heme</name>
        <dbReference type="ChEBI" id="CHEBI:30413"/>
    </cofactor>
</comment>
<accession>A0A210QGU0</accession>
<dbReference type="PANTHER" id="PTHR24302:SF15">
    <property type="entry name" value="FATTY-ACID PEROXYGENASE"/>
    <property type="match status" value="1"/>
</dbReference>
<dbReference type="Gene3D" id="1.10.630.10">
    <property type="entry name" value="Cytochrome P450"/>
    <property type="match status" value="1"/>
</dbReference>
<proteinExistence type="inferred from homology"/>
<evidence type="ECO:0000256" key="1">
    <source>
        <dbReference type="ARBA" id="ARBA00004174"/>
    </source>
</evidence>
<sequence>MEILGLVDVPTWLLVIILMPVLHVIYMTWGFNKFKDMGIDGPAPNPFFGHFHSLFFTRGMMNCDRDWYKTYDKVYGTFEGKYAVLNIGKPELIKEILVKDFSSFVNRRDDFNAALEEPMDQMLTQLQNDHWKFVRRTLTPGFSGRKLRGMTDLINLAIERLLEKLKDKVNKGEDVELKEWFEAYTLESLSSTAFGMQIDSQKNPDNPFLVTIKKFIKPSIKNFLILITVFYPFTASLVRRISARNDWCKVFTDAVLQTIKHREENPGDYTDLLQQMIDSQKAGKAGSDDEDNNEDNEATRTTWTRKGLTEHEICSQSLLIFFAGYFTTTNLLTCLLHQMAIDPETCNKAQQEIDDQLDGIRPNYENVRKLSYLEMCISEILRLHPITRTDRSASKDVTIGNIFIKKGTTVAIPIGAIHYDENLWPDPEKFIPERFTPEAKAARDPFAYLPFGHGPRNCIGNRLALMQAKMTVASILQKYTPVKSEKTKIPININTRQWSPLDNWIRFESRS</sequence>
<feature type="region of interest" description="Disordered" evidence="12">
    <location>
        <begin position="280"/>
        <end position="302"/>
    </location>
</feature>
<dbReference type="PROSITE" id="PS00086">
    <property type="entry name" value="CYTOCHROME_P450"/>
    <property type="match status" value="1"/>
</dbReference>
<keyword evidence="5 10" id="KW-0479">Metal-binding</keyword>
<evidence type="ECO:0000256" key="12">
    <source>
        <dbReference type="SAM" id="MobiDB-lite"/>
    </source>
</evidence>
<dbReference type="SUPFAM" id="SSF48264">
    <property type="entry name" value="Cytochrome P450"/>
    <property type="match status" value="1"/>
</dbReference>
<dbReference type="Proteomes" id="UP000242188">
    <property type="component" value="Unassembled WGS sequence"/>
</dbReference>
<protein>
    <submittedName>
        <fullName evidence="14">Cytochrome P450 3A40</fullName>
    </submittedName>
</protein>
<evidence type="ECO:0000256" key="8">
    <source>
        <dbReference type="ARBA" id="ARBA00023004"/>
    </source>
</evidence>
<name>A0A210QGU0_MIZYE</name>
<evidence type="ECO:0000256" key="10">
    <source>
        <dbReference type="PIRSR" id="PIRSR602401-1"/>
    </source>
</evidence>
<keyword evidence="13" id="KW-0812">Transmembrane</keyword>
<keyword evidence="8 10" id="KW-0408">Iron</keyword>
<dbReference type="EMBL" id="NEDP02003741">
    <property type="protein sequence ID" value="OWF47993.1"/>
    <property type="molecule type" value="Genomic_DNA"/>
</dbReference>
<feature type="transmembrane region" description="Helical" evidence="13">
    <location>
        <begin position="12"/>
        <end position="29"/>
    </location>
</feature>
<evidence type="ECO:0000313" key="14">
    <source>
        <dbReference type="EMBL" id="OWF47993.1"/>
    </source>
</evidence>
<keyword evidence="13" id="KW-0472">Membrane</keyword>
<keyword evidence="4 10" id="KW-0349">Heme</keyword>
<evidence type="ECO:0000256" key="7">
    <source>
        <dbReference type="ARBA" id="ARBA00023002"/>
    </source>
</evidence>
<comment type="function">
    <text evidence="9">Cytochromes P450 are a group of heme-thiolate monooxygenases. They oxidize a variety of structurally unrelated compounds, including steroids, fatty acids, and xenobiotics.</text>
</comment>
<dbReference type="GO" id="GO:0016705">
    <property type="term" value="F:oxidoreductase activity, acting on paired donors, with incorporation or reduction of molecular oxygen"/>
    <property type="evidence" value="ECO:0007669"/>
    <property type="project" value="InterPro"/>
</dbReference>
<dbReference type="PRINTS" id="PR00463">
    <property type="entry name" value="EP450I"/>
</dbReference>
<dbReference type="InterPro" id="IPR050705">
    <property type="entry name" value="Cytochrome_P450_3A"/>
</dbReference>
<reference evidence="14 15" key="1">
    <citation type="journal article" date="2017" name="Nat. Ecol. Evol.">
        <title>Scallop genome provides insights into evolution of bilaterian karyotype and development.</title>
        <authorList>
            <person name="Wang S."/>
            <person name="Zhang J."/>
            <person name="Jiao W."/>
            <person name="Li J."/>
            <person name="Xun X."/>
            <person name="Sun Y."/>
            <person name="Guo X."/>
            <person name="Huan P."/>
            <person name="Dong B."/>
            <person name="Zhang L."/>
            <person name="Hu X."/>
            <person name="Sun X."/>
            <person name="Wang J."/>
            <person name="Zhao C."/>
            <person name="Wang Y."/>
            <person name="Wang D."/>
            <person name="Huang X."/>
            <person name="Wang R."/>
            <person name="Lv J."/>
            <person name="Li Y."/>
            <person name="Zhang Z."/>
            <person name="Liu B."/>
            <person name="Lu W."/>
            <person name="Hui Y."/>
            <person name="Liang J."/>
            <person name="Zhou Z."/>
            <person name="Hou R."/>
            <person name="Li X."/>
            <person name="Liu Y."/>
            <person name="Li H."/>
            <person name="Ning X."/>
            <person name="Lin Y."/>
            <person name="Zhao L."/>
            <person name="Xing Q."/>
            <person name="Dou J."/>
            <person name="Li Y."/>
            <person name="Mao J."/>
            <person name="Guo H."/>
            <person name="Dou H."/>
            <person name="Li T."/>
            <person name="Mu C."/>
            <person name="Jiang W."/>
            <person name="Fu Q."/>
            <person name="Fu X."/>
            <person name="Miao Y."/>
            <person name="Liu J."/>
            <person name="Yu Q."/>
            <person name="Li R."/>
            <person name="Liao H."/>
            <person name="Li X."/>
            <person name="Kong Y."/>
            <person name="Jiang Z."/>
            <person name="Chourrout D."/>
            <person name="Li R."/>
            <person name="Bao Z."/>
        </authorList>
    </citation>
    <scope>NUCLEOTIDE SEQUENCE [LARGE SCALE GENOMIC DNA]</scope>
    <source>
        <strain evidence="14 15">PY_sf001</strain>
    </source>
</reference>
<keyword evidence="11" id="KW-0503">Monooxygenase</keyword>
<dbReference type="FunFam" id="1.10.630.10:FF:000042">
    <property type="entry name" value="Cytochrome P450"/>
    <property type="match status" value="1"/>
</dbReference>
<dbReference type="CDD" id="cd11055">
    <property type="entry name" value="CYP3A-like"/>
    <property type="match status" value="1"/>
</dbReference>
<organism evidence="14 15">
    <name type="scientific">Mizuhopecten yessoensis</name>
    <name type="common">Japanese scallop</name>
    <name type="synonym">Patinopecten yessoensis</name>
    <dbReference type="NCBI Taxonomy" id="6573"/>
    <lineage>
        <taxon>Eukaryota</taxon>
        <taxon>Metazoa</taxon>
        <taxon>Spiralia</taxon>
        <taxon>Lophotrochozoa</taxon>
        <taxon>Mollusca</taxon>
        <taxon>Bivalvia</taxon>
        <taxon>Autobranchia</taxon>
        <taxon>Pteriomorphia</taxon>
        <taxon>Pectinida</taxon>
        <taxon>Pectinoidea</taxon>
        <taxon>Pectinidae</taxon>
        <taxon>Mizuhopecten</taxon>
    </lineage>
</organism>
<dbReference type="Pfam" id="PF00067">
    <property type="entry name" value="p450"/>
    <property type="match status" value="1"/>
</dbReference>
<evidence type="ECO:0000256" key="9">
    <source>
        <dbReference type="ARBA" id="ARBA00043906"/>
    </source>
</evidence>
<evidence type="ECO:0000256" key="6">
    <source>
        <dbReference type="ARBA" id="ARBA00022848"/>
    </source>
</evidence>
<evidence type="ECO:0000256" key="2">
    <source>
        <dbReference type="ARBA" id="ARBA00004406"/>
    </source>
</evidence>
<comment type="subcellular location">
    <subcellularLocation>
        <location evidence="2">Endoplasmic reticulum membrane</location>
        <topology evidence="2">Peripheral membrane protein</topology>
    </subcellularLocation>
    <subcellularLocation>
        <location evidence="1">Microsome membrane</location>
        <topology evidence="1">Peripheral membrane protein</topology>
    </subcellularLocation>
</comment>
<gene>
    <name evidence="14" type="ORF">KP79_PYT05448</name>
</gene>
<dbReference type="GO" id="GO:0008395">
    <property type="term" value="F:steroid hydroxylase activity"/>
    <property type="evidence" value="ECO:0007669"/>
    <property type="project" value="TreeGrafter"/>
</dbReference>
<keyword evidence="6" id="KW-0256">Endoplasmic reticulum</keyword>
<comment type="caution">
    <text evidence="14">The sequence shown here is derived from an EMBL/GenBank/DDBJ whole genome shotgun (WGS) entry which is preliminary data.</text>
</comment>
<dbReference type="GO" id="GO:0005789">
    <property type="term" value="C:endoplasmic reticulum membrane"/>
    <property type="evidence" value="ECO:0007669"/>
    <property type="project" value="UniProtKB-SubCell"/>
</dbReference>
<evidence type="ECO:0000256" key="4">
    <source>
        <dbReference type="ARBA" id="ARBA00022617"/>
    </source>
</evidence>
<dbReference type="PRINTS" id="PR00385">
    <property type="entry name" value="P450"/>
</dbReference>
<dbReference type="GO" id="GO:0005506">
    <property type="term" value="F:iron ion binding"/>
    <property type="evidence" value="ECO:0007669"/>
    <property type="project" value="InterPro"/>
</dbReference>
<comment type="similarity">
    <text evidence="3 11">Belongs to the cytochrome P450 family.</text>
</comment>
<feature type="binding site" description="axial binding residue" evidence="10">
    <location>
        <position position="458"/>
    </location>
    <ligand>
        <name>heme</name>
        <dbReference type="ChEBI" id="CHEBI:30413"/>
    </ligand>
    <ligandPart>
        <name>Fe</name>
        <dbReference type="ChEBI" id="CHEBI:18248"/>
    </ligandPart>
</feature>
<dbReference type="InterPro" id="IPR001128">
    <property type="entry name" value="Cyt_P450"/>
</dbReference>
<dbReference type="InterPro" id="IPR036396">
    <property type="entry name" value="Cyt_P450_sf"/>
</dbReference>
<evidence type="ECO:0000256" key="3">
    <source>
        <dbReference type="ARBA" id="ARBA00010617"/>
    </source>
</evidence>
<evidence type="ECO:0000256" key="11">
    <source>
        <dbReference type="RuleBase" id="RU000461"/>
    </source>
</evidence>
<dbReference type="AlphaFoldDB" id="A0A210QGU0"/>
<evidence type="ECO:0000256" key="5">
    <source>
        <dbReference type="ARBA" id="ARBA00022723"/>
    </source>
</evidence>
<dbReference type="InterPro" id="IPR002401">
    <property type="entry name" value="Cyt_P450_E_grp-I"/>
</dbReference>
<evidence type="ECO:0000256" key="13">
    <source>
        <dbReference type="SAM" id="Phobius"/>
    </source>
</evidence>
<keyword evidence="13" id="KW-1133">Transmembrane helix</keyword>
<keyword evidence="7 11" id="KW-0560">Oxidoreductase</keyword>
<keyword evidence="6" id="KW-0492">Microsome</keyword>
<dbReference type="OrthoDB" id="1470350at2759"/>
<keyword evidence="15" id="KW-1185">Reference proteome</keyword>
<dbReference type="STRING" id="6573.A0A210QGU0"/>
<dbReference type="PANTHER" id="PTHR24302">
    <property type="entry name" value="CYTOCHROME P450 FAMILY 3"/>
    <property type="match status" value="1"/>
</dbReference>
<evidence type="ECO:0000313" key="15">
    <source>
        <dbReference type="Proteomes" id="UP000242188"/>
    </source>
</evidence>
<dbReference type="GO" id="GO:0020037">
    <property type="term" value="F:heme binding"/>
    <property type="evidence" value="ECO:0007669"/>
    <property type="project" value="InterPro"/>
</dbReference>